<dbReference type="EMBL" id="NPZB01000001">
    <property type="protein sequence ID" value="PNS09547.1"/>
    <property type="molecule type" value="Genomic_DNA"/>
</dbReference>
<feature type="transmembrane region" description="Helical" evidence="11">
    <location>
        <begin position="99"/>
        <end position="120"/>
    </location>
</feature>
<keyword evidence="11" id="KW-0479">Metal-binding</keyword>
<evidence type="ECO:0000256" key="2">
    <source>
        <dbReference type="ARBA" id="ARBA00004141"/>
    </source>
</evidence>
<name>A0A2K1Q3L8_9GAMM</name>
<dbReference type="SUPFAM" id="SSF50156">
    <property type="entry name" value="PDZ domain-like"/>
    <property type="match status" value="2"/>
</dbReference>
<keyword evidence="5 11" id="KW-0812">Transmembrane</keyword>
<dbReference type="InterPro" id="IPR041489">
    <property type="entry name" value="PDZ_6"/>
</dbReference>
<evidence type="ECO:0000313" key="13">
    <source>
        <dbReference type="EMBL" id="PNS09547.1"/>
    </source>
</evidence>
<dbReference type="GO" id="GO:0046872">
    <property type="term" value="F:metal ion binding"/>
    <property type="evidence" value="ECO:0007669"/>
    <property type="project" value="UniProtKB-KW"/>
</dbReference>
<dbReference type="InterPro" id="IPR036034">
    <property type="entry name" value="PDZ_sf"/>
</dbReference>
<dbReference type="SMART" id="SM00228">
    <property type="entry name" value="PDZ"/>
    <property type="match status" value="2"/>
</dbReference>
<protein>
    <recommendedName>
        <fullName evidence="11">Zinc metalloprotease</fullName>
        <ecNumber evidence="11">3.4.24.-</ecNumber>
    </recommendedName>
</protein>
<dbReference type="RefSeq" id="WP_103074585.1">
    <property type="nucleotide sequence ID" value="NZ_NPZB01000001.1"/>
</dbReference>
<dbReference type="InterPro" id="IPR008915">
    <property type="entry name" value="Peptidase_M50"/>
</dbReference>
<dbReference type="GO" id="GO:0004222">
    <property type="term" value="F:metalloendopeptidase activity"/>
    <property type="evidence" value="ECO:0007669"/>
    <property type="project" value="InterPro"/>
</dbReference>
<dbReference type="CDD" id="cd06163">
    <property type="entry name" value="S2P-M50_PDZ_RseP-like"/>
    <property type="match status" value="1"/>
</dbReference>
<keyword evidence="6 11" id="KW-0378">Hydrolase</keyword>
<evidence type="ECO:0000256" key="10">
    <source>
        <dbReference type="ARBA" id="ARBA00023136"/>
    </source>
</evidence>
<proteinExistence type="inferred from homology"/>
<keyword evidence="9 11" id="KW-0482">Metalloprotease</keyword>
<dbReference type="GO" id="GO:0016020">
    <property type="term" value="C:membrane"/>
    <property type="evidence" value="ECO:0007669"/>
    <property type="project" value="UniProtKB-SubCell"/>
</dbReference>
<dbReference type="Pfam" id="PF02163">
    <property type="entry name" value="Peptidase_M50"/>
    <property type="match status" value="1"/>
</dbReference>
<dbReference type="Proteomes" id="UP000236220">
    <property type="component" value="Unassembled WGS sequence"/>
</dbReference>
<feature type="domain" description="PDZ" evidence="12">
    <location>
        <begin position="115"/>
        <end position="185"/>
    </location>
</feature>
<gene>
    <name evidence="13" type="ORF">Lysil_1176</name>
</gene>
<comment type="similarity">
    <text evidence="3 11">Belongs to the peptidase M50B family.</text>
</comment>
<organism evidence="13 14">
    <name type="scientific">Solilutibacter silvestris</name>
    <dbReference type="NCBI Taxonomy" id="1645665"/>
    <lineage>
        <taxon>Bacteria</taxon>
        <taxon>Pseudomonadati</taxon>
        <taxon>Pseudomonadota</taxon>
        <taxon>Gammaproteobacteria</taxon>
        <taxon>Lysobacterales</taxon>
        <taxon>Lysobacteraceae</taxon>
        <taxon>Solilutibacter</taxon>
    </lineage>
</organism>
<feature type="transmembrane region" description="Helical" evidence="11">
    <location>
        <begin position="6"/>
        <end position="29"/>
    </location>
</feature>
<dbReference type="InterPro" id="IPR004387">
    <property type="entry name" value="Pept_M50_Zn"/>
</dbReference>
<dbReference type="PANTHER" id="PTHR42837:SF2">
    <property type="entry name" value="MEMBRANE METALLOPROTEASE ARASP2, CHLOROPLASTIC-RELATED"/>
    <property type="match status" value="1"/>
</dbReference>
<reference evidence="13 14" key="1">
    <citation type="submission" date="2017-08" db="EMBL/GenBank/DDBJ databases">
        <title>Lysobacter sylvestris genome.</title>
        <authorList>
            <person name="Zhang D.-C."/>
            <person name="Albuquerque L."/>
            <person name="Franca L."/>
            <person name="Froufe H.J.C."/>
            <person name="Barroso C."/>
            <person name="Egas C."/>
            <person name="Da Costa M."/>
            <person name="Margesin R."/>
        </authorList>
    </citation>
    <scope>NUCLEOTIDE SEQUENCE [LARGE SCALE GENOMIC DNA]</scope>
    <source>
        <strain evidence="13 14">AM20-91</strain>
    </source>
</reference>
<evidence type="ECO:0000256" key="11">
    <source>
        <dbReference type="RuleBase" id="RU362031"/>
    </source>
</evidence>
<evidence type="ECO:0000256" key="1">
    <source>
        <dbReference type="ARBA" id="ARBA00001947"/>
    </source>
</evidence>
<feature type="transmembrane region" description="Helical" evidence="11">
    <location>
        <begin position="417"/>
        <end position="439"/>
    </location>
</feature>
<sequence length="447" mass="47848">MNDFFGSLWWLLITLGVLVTFHEFGHFWVGRHFGVKVLRFSVGFGKPVWSRIGRDGTEYAIGGIPLGGYVKFLDEREGDVAPEDLGQAFNRKPVWQRMLIVAAGPVFNIVLCVALLWGMLVIGRPDYAPVIGHVEGITAAAGIQPGDRIVRIDGDDIPTWNDALPALARNAIAHRAVTVDVRGAAGESAHMLRLDQLPARINEIELLSDIGMEPQHMTVPPVVGEVPASGASAGLLQPGDRIVGVNGSAVTVFEDIRPLVQKTAAGAPVQLTVARAGQTLAVAIVPTVQGKSRLLGVTPKLPAGDSRPKYDTVRRLGPVQAVPAAIHETSALLRDSVTMIGRMIRGQAPRESVSGPVTIARIANSSAQMGPAWFLRFLALMSLSLGVLNLLPIPILDGGHLAMYAIEAVRGRPLGERALAISQSIGLMLILGLMGLAFYNDFFGHFH</sequence>
<dbReference type="OrthoDB" id="9782003at2"/>
<evidence type="ECO:0000256" key="4">
    <source>
        <dbReference type="ARBA" id="ARBA00022670"/>
    </source>
</evidence>
<evidence type="ECO:0000313" key="14">
    <source>
        <dbReference type="Proteomes" id="UP000236220"/>
    </source>
</evidence>
<keyword evidence="4 13" id="KW-0645">Protease</keyword>
<keyword evidence="14" id="KW-1185">Reference proteome</keyword>
<comment type="subcellular location">
    <subcellularLocation>
        <location evidence="2">Membrane</location>
        <topology evidence="2">Multi-pass membrane protein</topology>
    </subcellularLocation>
</comment>
<evidence type="ECO:0000256" key="3">
    <source>
        <dbReference type="ARBA" id="ARBA00007931"/>
    </source>
</evidence>
<keyword evidence="10 11" id="KW-0472">Membrane</keyword>
<evidence type="ECO:0000256" key="7">
    <source>
        <dbReference type="ARBA" id="ARBA00022833"/>
    </source>
</evidence>
<feature type="domain" description="PDZ" evidence="12">
    <location>
        <begin position="208"/>
        <end position="277"/>
    </location>
</feature>
<dbReference type="Gene3D" id="2.30.42.10">
    <property type="match status" value="2"/>
</dbReference>
<evidence type="ECO:0000259" key="12">
    <source>
        <dbReference type="SMART" id="SM00228"/>
    </source>
</evidence>
<feature type="transmembrane region" description="Helical" evidence="11">
    <location>
        <begin position="373"/>
        <end position="396"/>
    </location>
</feature>
<dbReference type="GO" id="GO:0006508">
    <property type="term" value="P:proteolysis"/>
    <property type="evidence" value="ECO:0007669"/>
    <property type="project" value="UniProtKB-KW"/>
</dbReference>
<evidence type="ECO:0000256" key="6">
    <source>
        <dbReference type="ARBA" id="ARBA00022801"/>
    </source>
</evidence>
<comment type="cofactor">
    <cofactor evidence="1 11">
        <name>Zn(2+)</name>
        <dbReference type="ChEBI" id="CHEBI:29105"/>
    </cofactor>
</comment>
<dbReference type="Pfam" id="PF17820">
    <property type="entry name" value="PDZ_6"/>
    <property type="match status" value="1"/>
</dbReference>
<keyword evidence="7 11" id="KW-0862">Zinc</keyword>
<dbReference type="EC" id="3.4.24.-" evidence="11"/>
<evidence type="ECO:0000256" key="5">
    <source>
        <dbReference type="ARBA" id="ARBA00022692"/>
    </source>
</evidence>
<evidence type="ECO:0000256" key="8">
    <source>
        <dbReference type="ARBA" id="ARBA00022989"/>
    </source>
</evidence>
<dbReference type="PANTHER" id="PTHR42837">
    <property type="entry name" value="REGULATOR OF SIGMA-E PROTEASE RSEP"/>
    <property type="match status" value="1"/>
</dbReference>
<evidence type="ECO:0000256" key="9">
    <source>
        <dbReference type="ARBA" id="ARBA00023049"/>
    </source>
</evidence>
<keyword evidence="8 11" id="KW-1133">Transmembrane helix</keyword>
<accession>A0A2K1Q3L8</accession>
<dbReference type="InterPro" id="IPR001478">
    <property type="entry name" value="PDZ"/>
</dbReference>
<dbReference type="NCBIfam" id="TIGR00054">
    <property type="entry name" value="RIP metalloprotease RseP"/>
    <property type="match status" value="1"/>
</dbReference>
<comment type="caution">
    <text evidence="13">The sequence shown here is derived from an EMBL/GenBank/DDBJ whole genome shotgun (WGS) entry which is preliminary data.</text>
</comment>
<dbReference type="AlphaFoldDB" id="A0A2K1Q3L8"/>